<feature type="domain" description="HTH marR-type" evidence="4">
    <location>
        <begin position="1"/>
        <end position="136"/>
    </location>
</feature>
<evidence type="ECO:0000313" key="6">
    <source>
        <dbReference type="Proteomes" id="UP000622475"/>
    </source>
</evidence>
<keyword evidence="2" id="KW-0238">DNA-binding</keyword>
<dbReference type="GO" id="GO:0003700">
    <property type="term" value="F:DNA-binding transcription factor activity"/>
    <property type="evidence" value="ECO:0007669"/>
    <property type="project" value="InterPro"/>
</dbReference>
<dbReference type="PANTHER" id="PTHR42756:SF1">
    <property type="entry name" value="TRANSCRIPTIONAL REPRESSOR OF EMRAB OPERON"/>
    <property type="match status" value="1"/>
</dbReference>
<dbReference type="PROSITE" id="PS50995">
    <property type="entry name" value="HTH_MARR_2"/>
    <property type="match status" value="1"/>
</dbReference>
<gene>
    <name evidence="5" type="ORF">IRJ16_04765</name>
</gene>
<dbReference type="InterPro" id="IPR000835">
    <property type="entry name" value="HTH_MarR-typ"/>
</dbReference>
<evidence type="ECO:0000259" key="4">
    <source>
        <dbReference type="PROSITE" id="PS50995"/>
    </source>
</evidence>
<comment type="caution">
    <text evidence="5">The sequence shown here is derived from an EMBL/GenBank/DDBJ whole genome shotgun (WGS) entry which is preliminary data.</text>
</comment>
<dbReference type="InterPro" id="IPR036388">
    <property type="entry name" value="WH-like_DNA-bd_sf"/>
</dbReference>
<evidence type="ECO:0000256" key="1">
    <source>
        <dbReference type="ARBA" id="ARBA00023015"/>
    </source>
</evidence>
<dbReference type="SMART" id="SM00347">
    <property type="entry name" value="HTH_MARR"/>
    <property type="match status" value="1"/>
</dbReference>
<organism evidence="5 6">
    <name type="scientific">Mucilaginibacter myungsuensis</name>
    <dbReference type="NCBI Taxonomy" id="649104"/>
    <lineage>
        <taxon>Bacteria</taxon>
        <taxon>Pseudomonadati</taxon>
        <taxon>Bacteroidota</taxon>
        <taxon>Sphingobacteriia</taxon>
        <taxon>Sphingobacteriales</taxon>
        <taxon>Sphingobacteriaceae</taxon>
        <taxon>Mucilaginibacter</taxon>
    </lineage>
</organism>
<dbReference type="RefSeq" id="WP_194110387.1">
    <property type="nucleotide sequence ID" value="NZ_JADFFL010000002.1"/>
</dbReference>
<evidence type="ECO:0000313" key="5">
    <source>
        <dbReference type="EMBL" id="MBE9661186.1"/>
    </source>
</evidence>
<dbReference type="PRINTS" id="PR00598">
    <property type="entry name" value="HTHMARR"/>
</dbReference>
<proteinExistence type="predicted"/>
<dbReference type="PANTHER" id="PTHR42756">
    <property type="entry name" value="TRANSCRIPTIONAL REGULATOR, MARR"/>
    <property type="match status" value="1"/>
</dbReference>
<dbReference type="EMBL" id="JADFFL010000002">
    <property type="protein sequence ID" value="MBE9661186.1"/>
    <property type="molecule type" value="Genomic_DNA"/>
</dbReference>
<dbReference type="Gene3D" id="1.10.10.10">
    <property type="entry name" value="Winged helix-like DNA-binding domain superfamily/Winged helix DNA-binding domain"/>
    <property type="match status" value="1"/>
</dbReference>
<dbReference type="SUPFAM" id="SSF46785">
    <property type="entry name" value="Winged helix' DNA-binding domain"/>
    <property type="match status" value="1"/>
</dbReference>
<keyword evidence="1" id="KW-0805">Transcription regulation</keyword>
<keyword evidence="3" id="KW-0804">Transcription</keyword>
<dbReference type="Proteomes" id="UP000622475">
    <property type="component" value="Unassembled WGS sequence"/>
</dbReference>
<accession>A0A929L0T5</accession>
<evidence type="ECO:0000256" key="3">
    <source>
        <dbReference type="ARBA" id="ARBA00023163"/>
    </source>
</evidence>
<dbReference type="GO" id="GO:0003677">
    <property type="term" value="F:DNA binding"/>
    <property type="evidence" value="ECO:0007669"/>
    <property type="project" value="UniProtKB-KW"/>
</dbReference>
<evidence type="ECO:0000256" key="2">
    <source>
        <dbReference type="ARBA" id="ARBA00023125"/>
    </source>
</evidence>
<reference evidence="5" key="1">
    <citation type="submission" date="2020-10" db="EMBL/GenBank/DDBJ databases">
        <title>Mucilaginibacter mali sp. nov., isolated from rhizosphere soil of apple orchard.</title>
        <authorList>
            <person name="Lee J.-S."/>
            <person name="Kim H.S."/>
            <person name="Kim J.-S."/>
        </authorList>
    </citation>
    <scope>NUCLEOTIDE SEQUENCE</scope>
    <source>
        <strain evidence="5">KCTC 22746</strain>
    </source>
</reference>
<dbReference type="Pfam" id="PF12802">
    <property type="entry name" value="MarR_2"/>
    <property type="match status" value="1"/>
</dbReference>
<dbReference type="InterPro" id="IPR036390">
    <property type="entry name" value="WH_DNA-bd_sf"/>
</dbReference>
<name>A0A929L0T5_9SPHI</name>
<dbReference type="AlphaFoldDB" id="A0A929L0T5"/>
<protein>
    <submittedName>
        <fullName evidence="5">MarR family transcriptional regulator</fullName>
    </submittedName>
</protein>
<keyword evidence="6" id="KW-1185">Reference proteome</keyword>
<sequence>MEIIEPISRKLIHLAKIYLNVLSGRLAHLGINRYYYVMSLIHAENGKLTQKALGEKLGMDKSAIVGIIDYLTDKGYVYREVNPADRRQHLLRTTPKAVKAVPDIMAKFNEMNDTVATDISPKEMEIFYKVLHQMEENLKPYATKEMDLDLNFNK</sequence>